<evidence type="ECO:0000313" key="1">
    <source>
        <dbReference type="EMBL" id="KAJ7020194.1"/>
    </source>
</evidence>
<reference evidence="1" key="1">
    <citation type="submission" date="2023-03" db="EMBL/GenBank/DDBJ databases">
        <title>Massive genome expansion in bonnet fungi (Mycena s.s.) driven by repeated elements and novel gene families across ecological guilds.</title>
        <authorList>
            <consortium name="Lawrence Berkeley National Laboratory"/>
            <person name="Harder C.B."/>
            <person name="Miyauchi S."/>
            <person name="Viragh M."/>
            <person name="Kuo A."/>
            <person name="Thoen E."/>
            <person name="Andreopoulos B."/>
            <person name="Lu D."/>
            <person name="Skrede I."/>
            <person name="Drula E."/>
            <person name="Henrissat B."/>
            <person name="Morin E."/>
            <person name="Kohler A."/>
            <person name="Barry K."/>
            <person name="LaButti K."/>
            <person name="Morin E."/>
            <person name="Salamov A."/>
            <person name="Lipzen A."/>
            <person name="Mereny Z."/>
            <person name="Hegedus B."/>
            <person name="Baldrian P."/>
            <person name="Stursova M."/>
            <person name="Weitz H."/>
            <person name="Taylor A."/>
            <person name="Grigoriev I.V."/>
            <person name="Nagy L.G."/>
            <person name="Martin F."/>
            <person name="Kauserud H."/>
        </authorList>
    </citation>
    <scope>NUCLEOTIDE SEQUENCE</scope>
    <source>
        <strain evidence="1">CBHHK200</strain>
    </source>
</reference>
<name>A0AAD6S2T0_9AGAR</name>
<organism evidence="1 2">
    <name type="scientific">Mycena alexandri</name>
    <dbReference type="NCBI Taxonomy" id="1745969"/>
    <lineage>
        <taxon>Eukaryota</taxon>
        <taxon>Fungi</taxon>
        <taxon>Dikarya</taxon>
        <taxon>Basidiomycota</taxon>
        <taxon>Agaricomycotina</taxon>
        <taxon>Agaricomycetes</taxon>
        <taxon>Agaricomycetidae</taxon>
        <taxon>Agaricales</taxon>
        <taxon>Marasmiineae</taxon>
        <taxon>Mycenaceae</taxon>
        <taxon>Mycena</taxon>
    </lineage>
</organism>
<sequence length="374" mass="41886">MYLPAISSTRMSGSSVHTVRLKIQGEVYIERKSFPTWLKAKVYVGRKEPAARAVNQWRRSTGRFFSPAVQLKDVDGDLNLPFGKKMEERQRNFAHKLDFQVRSHVISTCSLRDCLGPNNAMARFWALSVFVKLSGARSIPRTSRVHRSIHFTLRVNVPPPSAVAIQVHQARIVTVMPNHRPPLSSLPQNSPARCLRASRSMSQTPCTTQKTFSIHFQAVSNLNLPKLATARPRLRGDQDLQGIFKASSYLQVCIIPSSSSLPWMEFIRFSNQFTSECALHSTLSSCCKPELVLCGALRFVESWWRWCRYWLNTGSSVSLAKPMTEVIRKILIVRTEGGIGLVSMPELAPLPLILGMPTILVPPSPLELIPVLGS</sequence>
<comment type="caution">
    <text evidence="1">The sequence shown here is derived from an EMBL/GenBank/DDBJ whole genome shotgun (WGS) entry which is preliminary data.</text>
</comment>
<accession>A0AAD6S2T0</accession>
<dbReference type="AlphaFoldDB" id="A0AAD6S2T0"/>
<gene>
    <name evidence="1" type="ORF">C8F04DRAFT_1196946</name>
</gene>
<keyword evidence="2" id="KW-1185">Reference proteome</keyword>
<evidence type="ECO:0000313" key="2">
    <source>
        <dbReference type="Proteomes" id="UP001218188"/>
    </source>
</evidence>
<dbReference type="EMBL" id="JARJCM010000271">
    <property type="protein sequence ID" value="KAJ7020194.1"/>
    <property type="molecule type" value="Genomic_DNA"/>
</dbReference>
<proteinExistence type="predicted"/>
<dbReference type="Proteomes" id="UP001218188">
    <property type="component" value="Unassembled WGS sequence"/>
</dbReference>
<protein>
    <submittedName>
        <fullName evidence="1">Uncharacterized protein</fullName>
    </submittedName>
</protein>